<sequence>MRAATVILASLLALPATASLSAPAKPGWLTGTFVYANLCTDPDAGRLEGRRVTLRRSPNGNGVLYEAAAGEKTASIPADALSIDDTTQQISFTVESTDGPLRFQGTAAADVLAGTISDGSSEQPLRLRRVLRSHEREACRTVRQDPDATGSVN</sequence>
<protein>
    <submittedName>
        <fullName evidence="3">Uncharacterized protein</fullName>
    </submittedName>
</protein>
<evidence type="ECO:0000313" key="2">
    <source>
        <dbReference type="EMBL" id="GLS44129.1"/>
    </source>
</evidence>
<accession>A0A7W6AHN2</accession>
<keyword evidence="1" id="KW-0732">Signal</keyword>
<feature type="chain" id="PRO_5030724718" evidence="1">
    <location>
        <begin position="19"/>
        <end position="153"/>
    </location>
</feature>
<name>A0A7W6AHN2_9HYPH</name>
<reference evidence="5" key="2">
    <citation type="journal article" date="2019" name="Int. J. Syst. Evol. Microbiol.">
        <title>The Global Catalogue of Microorganisms (GCM) 10K type strain sequencing project: providing services to taxonomists for standard genome sequencing and annotation.</title>
        <authorList>
            <consortium name="The Broad Institute Genomics Platform"/>
            <consortium name="The Broad Institute Genome Sequencing Center for Infectious Disease"/>
            <person name="Wu L."/>
            <person name="Ma J."/>
        </authorList>
    </citation>
    <scope>NUCLEOTIDE SEQUENCE [LARGE SCALE GENOMIC DNA]</scope>
    <source>
        <strain evidence="5">NBRC 107710</strain>
    </source>
</reference>
<organism evidence="3 4">
    <name type="scientific">Methylobacterium brachythecii</name>
    <dbReference type="NCBI Taxonomy" id="1176177"/>
    <lineage>
        <taxon>Bacteria</taxon>
        <taxon>Pseudomonadati</taxon>
        <taxon>Pseudomonadota</taxon>
        <taxon>Alphaproteobacteria</taxon>
        <taxon>Hyphomicrobiales</taxon>
        <taxon>Methylobacteriaceae</taxon>
        <taxon>Methylobacterium</taxon>
    </lineage>
</organism>
<feature type="signal peptide" evidence="1">
    <location>
        <begin position="1"/>
        <end position="18"/>
    </location>
</feature>
<reference evidence="2" key="4">
    <citation type="submission" date="2023-01" db="EMBL/GenBank/DDBJ databases">
        <title>Draft genome sequence of Methylobacterium brachythecii strain NBRC 107710.</title>
        <authorList>
            <person name="Sun Q."/>
            <person name="Mori K."/>
        </authorList>
    </citation>
    <scope>NUCLEOTIDE SEQUENCE</scope>
    <source>
        <strain evidence="2">NBRC 107710</strain>
    </source>
</reference>
<dbReference type="AlphaFoldDB" id="A0A7W6AHN2"/>
<dbReference type="RefSeq" id="WP_183506534.1">
    <property type="nucleotide sequence ID" value="NZ_BSPG01000009.1"/>
</dbReference>
<dbReference type="Proteomes" id="UP000517759">
    <property type="component" value="Unassembled WGS sequence"/>
</dbReference>
<evidence type="ECO:0000256" key="1">
    <source>
        <dbReference type="SAM" id="SignalP"/>
    </source>
</evidence>
<evidence type="ECO:0000313" key="5">
    <source>
        <dbReference type="Proteomes" id="UP001156881"/>
    </source>
</evidence>
<dbReference type="EMBL" id="BSPG01000009">
    <property type="protein sequence ID" value="GLS44129.1"/>
    <property type="molecule type" value="Genomic_DNA"/>
</dbReference>
<reference evidence="2" key="1">
    <citation type="journal article" date="2014" name="Int. J. Syst. Evol. Microbiol.">
        <title>Complete genome of a new Firmicutes species belonging to the dominant human colonic microbiota ('Ruminococcus bicirculans') reveals two chromosomes and a selective capacity to utilize plant glucans.</title>
        <authorList>
            <consortium name="NISC Comparative Sequencing Program"/>
            <person name="Wegmann U."/>
            <person name="Louis P."/>
            <person name="Goesmann A."/>
            <person name="Henrissat B."/>
            <person name="Duncan S.H."/>
            <person name="Flint H.J."/>
        </authorList>
    </citation>
    <scope>NUCLEOTIDE SEQUENCE</scope>
    <source>
        <strain evidence="2">NBRC 107710</strain>
    </source>
</reference>
<reference evidence="3 4" key="3">
    <citation type="submission" date="2020-08" db="EMBL/GenBank/DDBJ databases">
        <title>Genomic Encyclopedia of Type Strains, Phase IV (KMG-IV): sequencing the most valuable type-strain genomes for metagenomic binning, comparative biology and taxonomic classification.</title>
        <authorList>
            <person name="Goeker M."/>
        </authorList>
    </citation>
    <scope>NUCLEOTIDE SEQUENCE [LARGE SCALE GENOMIC DNA]</scope>
    <source>
        <strain evidence="3 4">DSM 24105</strain>
    </source>
</reference>
<keyword evidence="5" id="KW-1185">Reference proteome</keyword>
<dbReference type="EMBL" id="JACIDN010000005">
    <property type="protein sequence ID" value="MBB3903518.1"/>
    <property type="molecule type" value="Genomic_DNA"/>
</dbReference>
<gene>
    <name evidence="2" type="ORF">GCM10007884_21160</name>
    <name evidence="3" type="ORF">GGR33_003027</name>
</gene>
<evidence type="ECO:0000313" key="4">
    <source>
        <dbReference type="Proteomes" id="UP000517759"/>
    </source>
</evidence>
<dbReference type="Proteomes" id="UP001156881">
    <property type="component" value="Unassembled WGS sequence"/>
</dbReference>
<evidence type="ECO:0000313" key="3">
    <source>
        <dbReference type="EMBL" id="MBB3903518.1"/>
    </source>
</evidence>
<comment type="caution">
    <text evidence="3">The sequence shown here is derived from an EMBL/GenBank/DDBJ whole genome shotgun (WGS) entry which is preliminary data.</text>
</comment>
<proteinExistence type="predicted"/>